<dbReference type="InterPro" id="IPR051158">
    <property type="entry name" value="Metallophosphoesterase_sf"/>
</dbReference>
<dbReference type="SUPFAM" id="SSF56300">
    <property type="entry name" value="Metallo-dependent phosphatases"/>
    <property type="match status" value="1"/>
</dbReference>
<dbReference type="EMBL" id="CP009687">
    <property type="protein sequence ID" value="AKL96492.1"/>
    <property type="molecule type" value="Genomic_DNA"/>
</dbReference>
<dbReference type="InterPro" id="IPR029052">
    <property type="entry name" value="Metallo-depent_PP-like"/>
</dbReference>
<sequence length="286" mass="32265">MHIRNRKIRISLTIVMIGLIITLFCIWQNNDIITTQIDYSNFKIPSEFNGYTIVQVSDLHNKKFGKNQEPLLKKIQAVSPDIIVVTGDLIDRRKYDLDTAMVFINGAMKIAPVYYVSGNHEAWSGDYKNISQKLLSSGVQILDDSKVRLIKEEAMIEILGLSDPDFLTSSYINGTNSSKLEEQLIHLSDDSVFQILLSHRPELFDLYANENIDIIFSGHAHGGQFRIPFIGGLVAPDQGLFPKYTSGIYTKNQSTLIVSRGLGNSIIPVRIFNRPEIVVVTIHNER</sequence>
<evidence type="ECO:0000256" key="2">
    <source>
        <dbReference type="ARBA" id="ARBA00022801"/>
    </source>
</evidence>
<dbReference type="Gene3D" id="3.60.21.10">
    <property type="match status" value="1"/>
</dbReference>
<dbReference type="Proteomes" id="UP000035704">
    <property type="component" value="Chromosome"/>
</dbReference>
<dbReference type="KEGG" id="cace:CACET_c30480"/>
<dbReference type="STRING" id="84022.CACET_c30480"/>
<dbReference type="RefSeq" id="WP_044824472.1">
    <property type="nucleotide sequence ID" value="NZ_CP009687.1"/>
</dbReference>
<organism evidence="3 4">
    <name type="scientific">Clostridium aceticum</name>
    <dbReference type="NCBI Taxonomy" id="84022"/>
    <lineage>
        <taxon>Bacteria</taxon>
        <taxon>Bacillati</taxon>
        <taxon>Bacillota</taxon>
        <taxon>Clostridia</taxon>
        <taxon>Eubacteriales</taxon>
        <taxon>Clostridiaceae</taxon>
        <taxon>Clostridium</taxon>
    </lineage>
</organism>
<gene>
    <name evidence="3" type="ORF">CACET_c30480</name>
</gene>
<evidence type="ECO:0000313" key="3">
    <source>
        <dbReference type="EMBL" id="AKL96492.1"/>
    </source>
</evidence>
<dbReference type="CDD" id="cd07385">
    <property type="entry name" value="MPP_YkuE_C"/>
    <property type="match status" value="1"/>
</dbReference>
<reference evidence="3 4" key="1">
    <citation type="submission" date="2014-10" db="EMBL/GenBank/DDBJ databases">
        <title>Genome sequence of Clostridium aceticum DSM 1496.</title>
        <authorList>
            <person name="Poehlein A."/>
            <person name="Schiel-Bengelsdorf B."/>
            <person name="Gottschalk G."/>
            <person name="Duerre P."/>
            <person name="Daniel R."/>
        </authorList>
    </citation>
    <scope>NUCLEOTIDE SEQUENCE [LARGE SCALE GENOMIC DNA]</scope>
    <source>
        <strain evidence="3 4">DSM 1496</strain>
    </source>
</reference>
<keyword evidence="1" id="KW-0479">Metal-binding</keyword>
<dbReference type="Pfam" id="PF00149">
    <property type="entry name" value="Metallophos"/>
    <property type="match status" value="1"/>
</dbReference>
<dbReference type="AlphaFoldDB" id="A0A0D8IDT3"/>
<dbReference type="InterPro" id="IPR004843">
    <property type="entry name" value="Calcineurin-like_PHP"/>
</dbReference>
<protein>
    <submittedName>
        <fullName evidence="3">Phosphoesterase</fullName>
    </submittedName>
</protein>
<keyword evidence="4" id="KW-1185">Reference proteome</keyword>
<dbReference type="GO" id="GO:0008758">
    <property type="term" value="F:UDP-2,3-diacylglucosamine hydrolase activity"/>
    <property type="evidence" value="ECO:0007669"/>
    <property type="project" value="TreeGrafter"/>
</dbReference>
<dbReference type="GO" id="GO:0046872">
    <property type="term" value="F:metal ion binding"/>
    <property type="evidence" value="ECO:0007669"/>
    <property type="project" value="UniProtKB-KW"/>
</dbReference>
<name>A0A0D8IDT3_9CLOT</name>
<accession>A0A0D8IDT3</accession>
<dbReference type="PANTHER" id="PTHR31302:SF31">
    <property type="entry name" value="PHOSPHODIESTERASE YAEI"/>
    <property type="match status" value="1"/>
</dbReference>
<dbReference type="PATRIC" id="fig|84022.5.peg.3820"/>
<keyword evidence="2" id="KW-0378">Hydrolase</keyword>
<dbReference type="PANTHER" id="PTHR31302">
    <property type="entry name" value="TRANSMEMBRANE PROTEIN WITH METALLOPHOSPHOESTERASE DOMAIN-RELATED"/>
    <property type="match status" value="1"/>
</dbReference>
<proteinExistence type="predicted"/>
<dbReference type="GO" id="GO:0016020">
    <property type="term" value="C:membrane"/>
    <property type="evidence" value="ECO:0007669"/>
    <property type="project" value="GOC"/>
</dbReference>
<dbReference type="GO" id="GO:0009245">
    <property type="term" value="P:lipid A biosynthetic process"/>
    <property type="evidence" value="ECO:0007669"/>
    <property type="project" value="TreeGrafter"/>
</dbReference>
<evidence type="ECO:0000313" key="4">
    <source>
        <dbReference type="Proteomes" id="UP000035704"/>
    </source>
</evidence>
<dbReference type="OrthoDB" id="9780884at2"/>
<evidence type="ECO:0000256" key="1">
    <source>
        <dbReference type="ARBA" id="ARBA00022723"/>
    </source>
</evidence>